<keyword evidence="1" id="KW-1015">Disulfide bond</keyword>
<reference evidence="2" key="1">
    <citation type="submission" date="2021-02" db="EMBL/GenBank/DDBJ databases">
        <authorList>
            <person name="Nowell W R."/>
        </authorList>
    </citation>
    <scope>NUCLEOTIDE SEQUENCE</scope>
</reference>
<accession>A0A8S2V2N2</accession>
<evidence type="ECO:0000313" key="3">
    <source>
        <dbReference type="Proteomes" id="UP000681720"/>
    </source>
</evidence>
<sequence>MLCCLETNKCIPKRHIMDGTPDCYDAFDEFIAANS</sequence>
<organism evidence="2 3">
    <name type="scientific">Rotaria magnacalcarata</name>
    <dbReference type="NCBI Taxonomy" id="392030"/>
    <lineage>
        <taxon>Eukaryota</taxon>
        <taxon>Metazoa</taxon>
        <taxon>Spiralia</taxon>
        <taxon>Gnathifera</taxon>
        <taxon>Rotifera</taxon>
        <taxon>Eurotatoria</taxon>
        <taxon>Bdelloidea</taxon>
        <taxon>Philodinida</taxon>
        <taxon>Philodinidae</taxon>
        <taxon>Rotaria</taxon>
    </lineage>
</organism>
<dbReference type="InterPro" id="IPR036055">
    <property type="entry name" value="LDL_receptor-like_sf"/>
</dbReference>
<gene>
    <name evidence="2" type="ORF">GIL414_LOCUS28522</name>
</gene>
<evidence type="ECO:0000256" key="1">
    <source>
        <dbReference type="ARBA" id="ARBA00023157"/>
    </source>
</evidence>
<name>A0A8S2V2N2_9BILA</name>
<dbReference type="EMBL" id="CAJOBJ010048807">
    <property type="protein sequence ID" value="CAF4363746.1"/>
    <property type="molecule type" value="Genomic_DNA"/>
</dbReference>
<dbReference type="Proteomes" id="UP000681720">
    <property type="component" value="Unassembled WGS sequence"/>
</dbReference>
<dbReference type="Gene3D" id="4.10.400.10">
    <property type="entry name" value="Low-density Lipoprotein Receptor"/>
    <property type="match status" value="1"/>
</dbReference>
<proteinExistence type="predicted"/>
<comment type="caution">
    <text evidence="2">The sequence shown here is derived from an EMBL/GenBank/DDBJ whole genome shotgun (WGS) entry which is preliminary data.</text>
</comment>
<protein>
    <submittedName>
        <fullName evidence="2">Uncharacterized protein</fullName>
    </submittedName>
</protein>
<dbReference type="AlphaFoldDB" id="A0A8S2V2N2"/>
<dbReference type="SUPFAM" id="SSF57424">
    <property type="entry name" value="LDL receptor-like module"/>
    <property type="match status" value="1"/>
</dbReference>
<evidence type="ECO:0000313" key="2">
    <source>
        <dbReference type="EMBL" id="CAF4363746.1"/>
    </source>
</evidence>
<feature type="non-terminal residue" evidence="2">
    <location>
        <position position="35"/>
    </location>
</feature>